<name>A0ABW9W4P3_9BURK</name>
<feature type="transmembrane region" description="Helical" evidence="1">
    <location>
        <begin position="79"/>
        <end position="112"/>
    </location>
</feature>
<reference evidence="2 3" key="1">
    <citation type="submission" date="2019-12" db="EMBL/GenBank/DDBJ databases">
        <title>Novel species isolated from a subtropical stream in China.</title>
        <authorList>
            <person name="Lu H."/>
        </authorList>
    </citation>
    <scope>NUCLEOTIDE SEQUENCE [LARGE SCALE GENOMIC DNA]</scope>
    <source>
        <strain evidence="2 3">CY42W</strain>
    </source>
</reference>
<dbReference type="EMBL" id="WWCT01000019">
    <property type="protein sequence ID" value="MYN28911.1"/>
    <property type="molecule type" value="Genomic_DNA"/>
</dbReference>
<sequence>MLPGISPFDPEYINMSQEVEAVLERLHAKKEIDGASTQTALAKAITRITNGLRWIGGGGFLLLCALALMVRLSHSSNELWLTVALALAVIQSTAALAWMILDTIPSAIFLLLFKSHMFRQGLLEMAHDFAHAEDLHQFGLATLKQAEQWLSIRIDRMKSRLIFGVGGSDKVAVIAMLAGAWTVWNNFPKAGMEWMQQTYLIGSAAIGGLAIGAMFANALIKQWTYQKELLAIAIFQLEDE</sequence>
<protein>
    <submittedName>
        <fullName evidence="2">Uncharacterized protein</fullName>
    </submittedName>
</protein>
<feature type="transmembrane region" description="Helical" evidence="1">
    <location>
        <begin position="52"/>
        <end position="73"/>
    </location>
</feature>
<comment type="caution">
    <text evidence="2">The sequence shown here is derived from an EMBL/GenBank/DDBJ whole genome shotgun (WGS) entry which is preliminary data.</text>
</comment>
<gene>
    <name evidence="2" type="ORF">GTP69_21130</name>
</gene>
<dbReference type="RefSeq" id="WP_161056697.1">
    <property type="nucleotide sequence ID" value="NZ_WWCT01000019.1"/>
</dbReference>
<evidence type="ECO:0000313" key="2">
    <source>
        <dbReference type="EMBL" id="MYN28911.1"/>
    </source>
</evidence>
<keyword evidence="1" id="KW-0472">Membrane</keyword>
<keyword evidence="1" id="KW-1133">Transmembrane helix</keyword>
<evidence type="ECO:0000256" key="1">
    <source>
        <dbReference type="SAM" id="Phobius"/>
    </source>
</evidence>
<dbReference type="Proteomes" id="UP000642144">
    <property type="component" value="Unassembled WGS sequence"/>
</dbReference>
<feature type="transmembrane region" description="Helical" evidence="1">
    <location>
        <begin position="161"/>
        <end position="184"/>
    </location>
</feature>
<proteinExistence type="predicted"/>
<organism evidence="2 3">
    <name type="scientific">Duganella levis</name>
    <dbReference type="NCBI Taxonomy" id="2692169"/>
    <lineage>
        <taxon>Bacteria</taxon>
        <taxon>Pseudomonadati</taxon>
        <taxon>Pseudomonadota</taxon>
        <taxon>Betaproteobacteria</taxon>
        <taxon>Burkholderiales</taxon>
        <taxon>Oxalobacteraceae</taxon>
        <taxon>Telluria group</taxon>
        <taxon>Duganella</taxon>
    </lineage>
</organism>
<keyword evidence="3" id="KW-1185">Reference proteome</keyword>
<feature type="transmembrane region" description="Helical" evidence="1">
    <location>
        <begin position="199"/>
        <end position="220"/>
    </location>
</feature>
<accession>A0ABW9W4P3</accession>
<evidence type="ECO:0000313" key="3">
    <source>
        <dbReference type="Proteomes" id="UP000642144"/>
    </source>
</evidence>
<keyword evidence="1" id="KW-0812">Transmembrane</keyword>